<dbReference type="Proteomes" id="UP000035682">
    <property type="component" value="Unplaced"/>
</dbReference>
<dbReference type="OrthoDB" id="274828at2759"/>
<keyword evidence="4 8" id="KW-0689">Ribosomal protein</keyword>
<dbReference type="EMBL" id="LN609529">
    <property type="protein sequence ID" value="CEF66159.1"/>
    <property type="molecule type" value="Genomic_DNA"/>
</dbReference>
<dbReference type="InterPro" id="IPR019368">
    <property type="entry name" value="Ribosomal_mS29"/>
</dbReference>
<keyword evidence="3" id="KW-0809">Transit peptide</keyword>
<dbReference type="PRINTS" id="PR01716">
    <property type="entry name" value="DEATHASSOCP3"/>
</dbReference>
<keyword evidence="5" id="KW-0496">Mitochondrion</keyword>
<evidence type="ECO:0000256" key="2">
    <source>
        <dbReference type="ARBA" id="ARBA00009863"/>
    </source>
</evidence>
<dbReference type="InterPro" id="IPR027417">
    <property type="entry name" value="P-loop_NTPase"/>
</dbReference>
<comment type="subcellular location">
    <subcellularLocation>
        <location evidence="1">Mitochondrion</location>
    </subcellularLocation>
</comment>
<evidence type="ECO:0000313" key="10">
    <source>
        <dbReference type="WBParaSite" id="SRAE_2000082900.1"/>
    </source>
</evidence>
<evidence type="ECO:0000256" key="7">
    <source>
        <dbReference type="ARBA" id="ARBA00035140"/>
    </source>
</evidence>
<dbReference type="GO" id="GO:0005763">
    <property type="term" value="C:mitochondrial small ribosomal subunit"/>
    <property type="evidence" value="ECO:0007669"/>
    <property type="project" value="TreeGrafter"/>
</dbReference>
<evidence type="ECO:0000256" key="3">
    <source>
        <dbReference type="ARBA" id="ARBA00022946"/>
    </source>
</evidence>
<reference evidence="10" key="2">
    <citation type="submission" date="2020-12" db="UniProtKB">
        <authorList>
            <consortium name="WormBaseParasite"/>
        </authorList>
    </citation>
    <scope>IDENTIFICATION</scope>
</reference>
<evidence type="ECO:0000256" key="1">
    <source>
        <dbReference type="ARBA" id="ARBA00004173"/>
    </source>
</evidence>
<evidence type="ECO:0000313" key="11">
    <source>
        <dbReference type="WormBase" id="SRAE_2000082900"/>
    </source>
</evidence>
<dbReference type="STRING" id="34506.A0A090MXW8"/>
<dbReference type="CTD" id="36378523"/>
<keyword evidence="6" id="KW-0687">Ribonucleoprotein</keyword>
<evidence type="ECO:0000256" key="6">
    <source>
        <dbReference type="ARBA" id="ARBA00023274"/>
    </source>
</evidence>
<dbReference type="GO" id="GO:0003735">
    <property type="term" value="F:structural constituent of ribosome"/>
    <property type="evidence" value="ECO:0007669"/>
    <property type="project" value="TreeGrafter"/>
</dbReference>
<protein>
    <recommendedName>
        <fullName evidence="7">Small ribosomal subunit protein mS29</fullName>
    </recommendedName>
</protein>
<dbReference type="GeneID" id="36378523"/>
<dbReference type="PANTHER" id="PTHR12810:SF0">
    <property type="entry name" value="SMALL RIBOSOMAL SUBUNIT PROTEIN MS29"/>
    <property type="match status" value="1"/>
</dbReference>
<evidence type="ECO:0000256" key="5">
    <source>
        <dbReference type="ARBA" id="ARBA00023128"/>
    </source>
</evidence>
<dbReference type="RefSeq" id="XP_024505359.1">
    <property type="nucleotide sequence ID" value="XM_024651709.1"/>
</dbReference>
<evidence type="ECO:0000313" key="8">
    <source>
        <dbReference type="EMBL" id="CEF66159.1"/>
    </source>
</evidence>
<dbReference type="OMA" id="DITNYDW"/>
<reference evidence="8 9" key="1">
    <citation type="submission" date="2014-09" db="EMBL/GenBank/DDBJ databases">
        <authorList>
            <person name="Martin A.A."/>
        </authorList>
    </citation>
    <scope>NUCLEOTIDE SEQUENCE</scope>
    <source>
        <strain evidence="9">ED321</strain>
        <strain evidence="8">ED321 Heterogonic</strain>
    </source>
</reference>
<gene>
    <name evidence="8 10 11" type="ORF">SRAE_2000082900</name>
</gene>
<organism evidence="8">
    <name type="scientific">Strongyloides ratti</name>
    <name type="common">Parasitic roundworm</name>
    <dbReference type="NCBI Taxonomy" id="34506"/>
    <lineage>
        <taxon>Eukaryota</taxon>
        <taxon>Metazoa</taxon>
        <taxon>Ecdysozoa</taxon>
        <taxon>Nematoda</taxon>
        <taxon>Chromadorea</taxon>
        <taxon>Rhabditida</taxon>
        <taxon>Tylenchina</taxon>
        <taxon>Panagrolaimomorpha</taxon>
        <taxon>Strongyloidoidea</taxon>
        <taxon>Strongyloididae</taxon>
        <taxon>Strongyloides</taxon>
    </lineage>
</organism>
<keyword evidence="9" id="KW-1185">Reference proteome</keyword>
<name>A0A090MXW8_STRRB</name>
<dbReference type="AlphaFoldDB" id="A0A090MXW8"/>
<evidence type="ECO:0000313" key="9">
    <source>
        <dbReference type="Proteomes" id="UP000035682"/>
    </source>
</evidence>
<proteinExistence type="inferred from homology"/>
<accession>A0A090MXW8</accession>
<dbReference type="Pfam" id="PF10236">
    <property type="entry name" value="DAP3"/>
    <property type="match status" value="1"/>
</dbReference>
<dbReference type="PANTHER" id="PTHR12810">
    <property type="entry name" value="MITOCHONDRIAL 28S RIBOSOMAL PROTEIN S29"/>
    <property type="match status" value="1"/>
</dbReference>
<sequence length="376" mass="42926">MLKRTIQRAQHNAIFVRHIMASINEPSEIKATHVGKLYTVPNDVVLKLDFNKVLPSKFSSQIDTLSECSWLIRQPFVEILNEFSNITKETPVSRFVLYGRFGTGKSITLYQLIHYAHSQKWVIMNIKSVLDITRRVTETQENKHNEGKLDTPNHAVNALTLFKVQNQHIWDKLGEIKTTKDYIWTKNDKTSAGKPLTDIVEMGLSSPIVSTDCFGALIDELKYCSTNGDIKILVAIDDANSLYGKTNFKKLDGSYALPNDLSMVCHLKKFFDKDWKNGALVMVADEKEFKDARDILTVPLVTPLELFGEAGYDDIYPFIGIQTKNYNEKEIDAIYNYYKSKNWLATPAANTEKGKTQLTYISAFNPYYFERLCAFV</sequence>
<dbReference type="WBParaSite" id="SRAE_2000082900.1">
    <property type="protein sequence ID" value="SRAE_2000082900.1"/>
    <property type="gene ID" value="WBGene00261029"/>
</dbReference>
<dbReference type="InterPro" id="IPR008092">
    <property type="entry name" value="Ribosomal_mS29_met"/>
</dbReference>
<dbReference type="GO" id="GO:0006915">
    <property type="term" value="P:apoptotic process"/>
    <property type="evidence" value="ECO:0007669"/>
    <property type="project" value="InterPro"/>
</dbReference>
<comment type="similarity">
    <text evidence="2">Belongs to the mitochondrion-specific ribosomal protein mS29 family.</text>
</comment>
<dbReference type="SUPFAM" id="SSF52540">
    <property type="entry name" value="P-loop containing nucleoside triphosphate hydrolases"/>
    <property type="match status" value="1"/>
</dbReference>
<evidence type="ECO:0000256" key="4">
    <source>
        <dbReference type="ARBA" id="ARBA00022980"/>
    </source>
</evidence>
<dbReference type="WormBase" id="SRAE_2000082900">
    <property type="protein sequence ID" value="SRP07737"/>
    <property type="gene ID" value="WBGene00261029"/>
</dbReference>